<evidence type="ECO:0008006" key="4">
    <source>
        <dbReference type="Google" id="ProtNLM"/>
    </source>
</evidence>
<organism evidence="2 3">
    <name type="scientific">Comamonas jiangduensis</name>
    <dbReference type="NCBI Taxonomy" id="1194168"/>
    <lineage>
        <taxon>Bacteria</taxon>
        <taxon>Pseudomonadati</taxon>
        <taxon>Pseudomonadota</taxon>
        <taxon>Betaproteobacteria</taxon>
        <taxon>Burkholderiales</taxon>
        <taxon>Comamonadaceae</taxon>
        <taxon>Comamonas</taxon>
    </lineage>
</organism>
<gene>
    <name evidence="2" type="ORF">ACBP88_04400</name>
</gene>
<reference evidence="2 3" key="1">
    <citation type="submission" date="2024-08" db="EMBL/GenBank/DDBJ databases">
        <authorList>
            <person name="Feng Z."/>
            <person name="Ronholm J."/>
        </authorList>
    </citation>
    <scope>NUCLEOTIDE SEQUENCE [LARGE SCALE GENOMIC DNA]</scope>
    <source>
        <strain evidence="2 3">4-AB0-8</strain>
    </source>
</reference>
<feature type="compositionally biased region" description="Low complexity" evidence="1">
    <location>
        <begin position="33"/>
        <end position="59"/>
    </location>
</feature>
<name>A0ABV4IA23_9BURK</name>
<dbReference type="RefSeq" id="WP_370890950.1">
    <property type="nucleotide sequence ID" value="NZ_JBGJLR010000003.1"/>
</dbReference>
<dbReference type="Proteomes" id="UP001567350">
    <property type="component" value="Unassembled WGS sequence"/>
</dbReference>
<evidence type="ECO:0000313" key="3">
    <source>
        <dbReference type="Proteomes" id="UP001567350"/>
    </source>
</evidence>
<comment type="caution">
    <text evidence="2">The sequence shown here is derived from an EMBL/GenBank/DDBJ whole genome shotgun (WGS) entry which is preliminary data.</text>
</comment>
<feature type="region of interest" description="Disordered" evidence="1">
    <location>
        <begin position="1"/>
        <end position="88"/>
    </location>
</feature>
<keyword evidence="3" id="KW-1185">Reference proteome</keyword>
<proteinExistence type="predicted"/>
<dbReference type="EMBL" id="JBGJLR010000003">
    <property type="protein sequence ID" value="MEZ2738709.1"/>
    <property type="molecule type" value="Genomic_DNA"/>
</dbReference>
<feature type="compositionally biased region" description="Low complexity" evidence="1">
    <location>
        <begin position="67"/>
        <end position="88"/>
    </location>
</feature>
<accession>A0ABV4IA23</accession>
<evidence type="ECO:0000313" key="2">
    <source>
        <dbReference type="EMBL" id="MEZ2738709.1"/>
    </source>
</evidence>
<sequence>MTSAIPPSSALPITPAVPSAPEGAAVHAGGNPQAQSPSFAAAAQTASQGNGMPAASSAPTPVPTPPSSSARTASEPNPPSTSTAAAQAAAPVPAAATVAPTNGTASAAQVAQIVAAAQAALSSSVNLSPQAQQVVKMEAFNQLVANLVNHIQSGHATLPANWPTAGVSPQLQAFLSHLLQQATAAQPLPQQLVSAQAWPTALTNAVLQLAGQAAAAGDLPPALVASTPQAALAAAADKASITLPTLQNWLVQQGVVQGSDGERSFTLTLRVPVAWAQAQSALGTALPAGAGAAQASPLGFAAPPGPFATGFASGSPGGMLQLPFAGSVQQLQNGSIGLVMQPQVLPGSPAAAAAQAMRTSAVLALEFQPLAQAVQSAQAASVYLPAHMLPQEVQAMLHNKATDPWLMMAQAQADENGKKQSKNANEHNQNFCNRAGCQYQGRAICAQPFCAEMNYLWSVDRAQRAGRL</sequence>
<protein>
    <recommendedName>
        <fullName evidence="4">Fe-S oxidoreductase</fullName>
    </recommendedName>
</protein>
<evidence type="ECO:0000256" key="1">
    <source>
        <dbReference type="SAM" id="MobiDB-lite"/>
    </source>
</evidence>